<dbReference type="GO" id="GO:0070403">
    <property type="term" value="F:NAD+ binding"/>
    <property type="evidence" value="ECO:0007669"/>
    <property type="project" value="InterPro"/>
</dbReference>
<keyword evidence="2" id="KW-0808">Transferase</keyword>
<organism evidence="6 7">
    <name type="scientific">Lasiosphaeris hirsuta</name>
    <dbReference type="NCBI Taxonomy" id="260670"/>
    <lineage>
        <taxon>Eukaryota</taxon>
        <taxon>Fungi</taxon>
        <taxon>Dikarya</taxon>
        <taxon>Ascomycota</taxon>
        <taxon>Pezizomycotina</taxon>
        <taxon>Sordariomycetes</taxon>
        <taxon>Sordariomycetidae</taxon>
        <taxon>Sordariales</taxon>
        <taxon>Lasiosphaeriaceae</taxon>
        <taxon>Lasiosphaeris</taxon>
    </lineage>
</organism>
<dbReference type="InterPro" id="IPR026590">
    <property type="entry name" value="Ssirtuin_cat_dom"/>
</dbReference>
<dbReference type="GO" id="GO:0005634">
    <property type="term" value="C:nucleus"/>
    <property type="evidence" value="ECO:0007669"/>
    <property type="project" value="TreeGrafter"/>
</dbReference>
<dbReference type="PANTHER" id="PTHR11085">
    <property type="entry name" value="NAD-DEPENDENT PROTEIN DEACYLASE SIRTUIN-5, MITOCHONDRIAL-RELATED"/>
    <property type="match status" value="1"/>
</dbReference>
<reference evidence="6" key="1">
    <citation type="submission" date="2023-06" db="EMBL/GenBank/DDBJ databases">
        <title>Genome-scale phylogeny and comparative genomics of the fungal order Sordariales.</title>
        <authorList>
            <consortium name="Lawrence Berkeley National Laboratory"/>
            <person name="Hensen N."/>
            <person name="Bonometti L."/>
            <person name="Westerberg I."/>
            <person name="Brannstrom I.O."/>
            <person name="Guillou S."/>
            <person name="Cros-Aarteil S."/>
            <person name="Calhoun S."/>
            <person name="Haridas S."/>
            <person name="Kuo A."/>
            <person name="Mondo S."/>
            <person name="Pangilinan J."/>
            <person name="Riley R."/>
            <person name="Labutti K."/>
            <person name="Andreopoulos B."/>
            <person name="Lipzen A."/>
            <person name="Chen C."/>
            <person name="Yanf M."/>
            <person name="Daum C."/>
            <person name="Ng V."/>
            <person name="Clum A."/>
            <person name="Steindorff A."/>
            <person name="Ohm R."/>
            <person name="Martin F."/>
            <person name="Silar P."/>
            <person name="Natvig D."/>
            <person name="Lalanne C."/>
            <person name="Gautier V."/>
            <person name="Ament-Velasquez S.L."/>
            <person name="Kruys A."/>
            <person name="Hutchinson M.I."/>
            <person name="Powell A.J."/>
            <person name="Barry K."/>
            <person name="Miller A.N."/>
            <person name="Grigoriev I.V."/>
            <person name="Debuchy R."/>
            <person name="Gladieux P."/>
            <person name="Thoren M.H."/>
            <person name="Johannesson H."/>
        </authorList>
    </citation>
    <scope>NUCLEOTIDE SEQUENCE</scope>
    <source>
        <strain evidence="6">SMH4607-1</strain>
    </source>
</reference>
<keyword evidence="3" id="KW-0520">NAD</keyword>
<comment type="similarity">
    <text evidence="1">Belongs to the sirtuin family. Class I subfamily.</text>
</comment>
<keyword evidence="7" id="KW-1185">Reference proteome</keyword>
<accession>A0AA39ZS89</accession>
<evidence type="ECO:0000256" key="4">
    <source>
        <dbReference type="PROSITE-ProRule" id="PRU00236"/>
    </source>
</evidence>
<protein>
    <submittedName>
        <fullName evidence="6">DHS-like NAD/FAD-binding domain-containing protein</fullName>
    </submittedName>
</protein>
<dbReference type="GO" id="GO:0046872">
    <property type="term" value="F:metal ion binding"/>
    <property type="evidence" value="ECO:0007669"/>
    <property type="project" value="UniProtKB-KW"/>
</dbReference>
<feature type="binding site" evidence="4">
    <location>
        <position position="200"/>
    </location>
    <ligand>
        <name>Zn(2+)</name>
        <dbReference type="ChEBI" id="CHEBI:29105"/>
    </ligand>
</feature>
<dbReference type="Proteomes" id="UP001172102">
    <property type="component" value="Unassembled WGS sequence"/>
</dbReference>
<evidence type="ECO:0000259" key="5">
    <source>
        <dbReference type="PROSITE" id="PS50305"/>
    </source>
</evidence>
<sequence length="364" mass="41284">MAIHVRPDDGLHLQSIASLFGAASKIVTVTGAGISTNAGIPDFRSKNGVYSLGHRHLFHFSVLSNPEMRPRFYNGITKMRRDSKHADPTRTHRFILGLRDAGKLVRHYTQNIDCLEEKVGLSTDLHKGAGNRSRFKKYRSRHIRDYHRVHYEPQPQDRGVDCVLLHGSLRDLRCPKCLGTCSWDECDREAETLAGQEPPCPRCIDISDVRTVKGLRATSIGALRPDIVLYDEQDPWADMVSAIVRRDMLLRPDVLLIMGTSLRTHGVKRLVKDFAKVIHKRAGKVVFVNLTEPAESWDGVFDYWVDWDCDAWVRDLIDRRPELCSPTDLIDLTGEGEHMKVMASYGYDRRQGSSQDNPIDLTLS</sequence>
<evidence type="ECO:0000256" key="1">
    <source>
        <dbReference type="ARBA" id="ARBA00006924"/>
    </source>
</evidence>
<dbReference type="Gene3D" id="3.40.50.1220">
    <property type="entry name" value="TPP-binding domain"/>
    <property type="match status" value="1"/>
</dbReference>
<keyword evidence="4" id="KW-0862">Zinc</keyword>
<dbReference type="PANTHER" id="PTHR11085:SF8">
    <property type="entry name" value="NAD-DEPENDENT HISTONE DEACETYLASE HST3"/>
    <property type="match status" value="1"/>
</dbReference>
<comment type="caution">
    <text evidence="6">The sequence shown here is derived from an EMBL/GenBank/DDBJ whole genome shotgun (WGS) entry which is preliminary data.</text>
</comment>
<dbReference type="InterPro" id="IPR050134">
    <property type="entry name" value="NAD-dep_sirtuin_deacylases"/>
</dbReference>
<feature type="binding site" evidence="4">
    <location>
        <position position="174"/>
    </location>
    <ligand>
        <name>Zn(2+)</name>
        <dbReference type="ChEBI" id="CHEBI:29105"/>
    </ligand>
</feature>
<feature type="active site" description="Proton acceptor" evidence="4">
    <location>
        <position position="166"/>
    </location>
</feature>
<keyword evidence="4" id="KW-0479">Metal-binding</keyword>
<dbReference type="InterPro" id="IPR003000">
    <property type="entry name" value="Sirtuin"/>
</dbReference>
<name>A0AA39ZS89_9PEZI</name>
<feature type="domain" description="Deacetylase sirtuin-type" evidence="5">
    <location>
        <begin position="6"/>
        <end position="333"/>
    </location>
</feature>
<proteinExistence type="inferred from homology"/>
<evidence type="ECO:0000256" key="3">
    <source>
        <dbReference type="ARBA" id="ARBA00023027"/>
    </source>
</evidence>
<evidence type="ECO:0000313" key="7">
    <source>
        <dbReference type="Proteomes" id="UP001172102"/>
    </source>
</evidence>
<gene>
    <name evidence="6" type="ORF">B0H67DRAFT_558295</name>
</gene>
<feature type="binding site" evidence="4">
    <location>
        <position position="177"/>
    </location>
    <ligand>
        <name>Zn(2+)</name>
        <dbReference type="ChEBI" id="CHEBI:29105"/>
    </ligand>
</feature>
<dbReference type="PROSITE" id="PS50305">
    <property type="entry name" value="SIRTUIN"/>
    <property type="match status" value="1"/>
</dbReference>
<feature type="binding site" evidence="4">
    <location>
        <position position="203"/>
    </location>
    <ligand>
        <name>Zn(2+)</name>
        <dbReference type="ChEBI" id="CHEBI:29105"/>
    </ligand>
</feature>
<dbReference type="InterPro" id="IPR029035">
    <property type="entry name" value="DHS-like_NAD/FAD-binding_dom"/>
</dbReference>
<dbReference type="EMBL" id="JAUKUA010000008">
    <property type="protein sequence ID" value="KAK0702671.1"/>
    <property type="molecule type" value="Genomic_DNA"/>
</dbReference>
<evidence type="ECO:0000256" key="2">
    <source>
        <dbReference type="ARBA" id="ARBA00022679"/>
    </source>
</evidence>
<evidence type="ECO:0000313" key="6">
    <source>
        <dbReference type="EMBL" id="KAK0702671.1"/>
    </source>
</evidence>
<dbReference type="Pfam" id="PF02146">
    <property type="entry name" value="SIR2"/>
    <property type="match status" value="2"/>
</dbReference>
<dbReference type="GO" id="GO:0017136">
    <property type="term" value="F:histone deacetylase activity, NAD-dependent"/>
    <property type="evidence" value="ECO:0007669"/>
    <property type="project" value="TreeGrafter"/>
</dbReference>
<dbReference type="AlphaFoldDB" id="A0AA39ZS89"/>
<dbReference type="SUPFAM" id="SSF52467">
    <property type="entry name" value="DHS-like NAD/FAD-binding domain"/>
    <property type="match status" value="1"/>
</dbReference>